<dbReference type="SUPFAM" id="SSF53756">
    <property type="entry name" value="UDP-Glycosyltransferase/glycogen phosphorylase"/>
    <property type="match status" value="1"/>
</dbReference>
<accession>A0ABV6DRJ3</accession>
<protein>
    <submittedName>
        <fullName evidence="1">Glycosyltransferase</fullName>
        <ecNumber evidence="1">2.4.-.-</ecNumber>
    </submittedName>
</protein>
<dbReference type="RefSeq" id="WP_377472714.1">
    <property type="nucleotide sequence ID" value="NZ_JBHLWN010000090.1"/>
</dbReference>
<proteinExistence type="predicted"/>
<sequence>MGIVIYPPTIDWGYMKQRPQHVMSMFASHGIPVLYFNKRNQEGPVIEKAAPNLYVIHHFEFFMQALYGQLQGERLLWSSWSKMLGHASRFRPNRTVYDCVDDFPDWEADEKKWAHVADLIVCTAEHLQEKMRALVPDKPNVLIRNGCDWNHFAAKPSGRSPALSALPPTAGYRIGYVGAWAPWVDEQLVRKTAAAFPDSQLVIVGPKLRSDADDLGPNVFNLGYMDYQELPLLLAGLDVCLIPFRLNRITESTNPIKVYEYLAAGKPVVSTGLPEVRKLAPTVSVADDHESFIEAVRLALTTTPEERERLSQYARSFSWEQRFDQIHMALHAHCPEFFTPVLDASAVSALDRLCGTYASTSKSLRHGTVNSYYRKMALPQDPPMIGTLTGGEYQCCFQLDSSASLPDFEKAYLEFEVNASEQSSREAVIEIGVGYTPWSRSTLTYENKPPMTTFTRFRPADFVSETISIEVTSYFRQNHRPSFQLRTDHNQLIGIGQARMTFITKETHNEWRG</sequence>
<keyword evidence="2" id="KW-1185">Reference proteome</keyword>
<dbReference type="PANTHER" id="PTHR12526">
    <property type="entry name" value="GLYCOSYLTRANSFERASE"/>
    <property type="match status" value="1"/>
</dbReference>
<dbReference type="EC" id="2.4.-.-" evidence="1"/>
<evidence type="ECO:0000313" key="2">
    <source>
        <dbReference type="Proteomes" id="UP001589776"/>
    </source>
</evidence>
<keyword evidence="1" id="KW-0328">Glycosyltransferase</keyword>
<dbReference type="Gene3D" id="3.40.50.2000">
    <property type="entry name" value="Glycogen Phosphorylase B"/>
    <property type="match status" value="1"/>
</dbReference>
<evidence type="ECO:0000313" key="1">
    <source>
        <dbReference type="EMBL" id="MFC0215271.1"/>
    </source>
</evidence>
<dbReference type="EMBL" id="JBHLWN010000090">
    <property type="protein sequence ID" value="MFC0215271.1"/>
    <property type="molecule type" value="Genomic_DNA"/>
</dbReference>
<gene>
    <name evidence="1" type="ORF">ACFFK0_23030</name>
</gene>
<name>A0ABV6DRJ3_9BACL</name>
<dbReference type="GO" id="GO:0016757">
    <property type="term" value="F:glycosyltransferase activity"/>
    <property type="evidence" value="ECO:0007669"/>
    <property type="project" value="UniProtKB-KW"/>
</dbReference>
<keyword evidence="1" id="KW-0808">Transferase</keyword>
<dbReference type="Pfam" id="PF13692">
    <property type="entry name" value="Glyco_trans_1_4"/>
    <property type="match status" value="1"/>
</dbReference>
<comment type="caution">
    <text evidence="1">The sequence shown here is derived from an EMBL/GenBank/DDBJ whole genome shotgun (WGS) entry which is preliminary data.</text>
</comment>
<reference evidence="1 2" key="1">
    <citation type="submission" date="2024-09" db="EMBL/GenBank/DDBJ databases">
        <authorList>
            <person name="Sun Q."/>
            <person name="Mori K."/>
        </authorList>
    </citation>
    <scope>NUCLEOTIDE SEQUENCE [LARGE SCALE GENOMIC DNA]</scope>
    <source>
        <strain evidence="1 2">CCM 7759</strain>
    </source>
</reference>
<organism evidence="1 2">
    <name type="scientific">Paenibacillus chartarius</name>
    <dbReference type="NCBI Taxonomy" id="747481"/>
    <lineage>
        <taxon>Bacteria</taxon>
        <taxon>Bacillati</taxon>
        <taxon>Bacillota</taxon>
        <taxon>Bacilli</taxon>
        <taxon>Bacillales</taxon>
        <taxon>Paenibacillaceae</taxon>
        <taxon>Paenibacillus</taxon>
    </lineage>
</organism>
<dbReference type="Proteomes" id="UP001589776">
    <property type="component" value="Unassembled WGS sequence"/>
</dbReference>